<dbReference type="GO" id="GO:0004497">
    <property type="term" value="F:monooxygenase activity"/>
    <property type="evidence" value="ECO:0007669"/>
    <property type="project" value="UniProtKB-KW"/>
</dbReference>
<dbReference type="GO" id="GO:0016705">
    <property type="term" value="F:oxidoreductase activity, acting on paired donors, with incorporation or reduction of molecular oxygen"/>
    <property type="evidence" value="ECO:0007669"/>
    <property type="project" value="InterPro"/>
</dbReference>
<dbReference type="InterPro" id="IPR011251">
    <property type="entry name" value="Luciferase-like_dom"/>
</dbReference>
<feature type="binding site" evidence="6">
    <location>
        <position position="95"/>
    </location>
    <ligand>
        <name>FMN</name>
        <dbReference type="ChEBI" id="CHEBI:58210"/>
    </ligand>
</feature>
<comment type="caution">
    <text evidence="8">The sequence shown here is derived from an EMBL/GenBank/DDBJ whole genome shotgun (WGS) entry which is preliminary data.</text>
</comment>
<organism evidence="8 9">
    <name type="scientific">Paenibacillus endophyticus</name>
    <dbReference type="NCBI Taxonomy" id="1294268"/>
    <lineage>
        <taxon>Bacteria</taxon>
        <taxon>Bacillati</taxon>
        <taxon>Bacillota</taxon>
        <taxon>Bacilli</taxon>
        <taxon>Bacillales</taxon>
        <taxon>Paenibacillaceae</taxon>
        <taxon>Paenibacillus</taxon>
    </lineage>
</organism>
<dbReference type="PIRSF" id="PIRSF000337">
    <property type="entry name" value="NTA_MOA"/>
    <property type="match status" value="1"/>
</dbReference>
<dbReference type="SUPFAM" id="SSF51679">
    <property type="entry name" value="Bacterial luciferase-like"/>
    <property type="match status" value="1"/>
</dbReference>
<feature type="domain" description="Luciferase-like" evidence="7">
    <location>
        <begin position="31"/>
        <end position="382"/>
    </location>
</feature>
<dbReference type="RefSeq" id="WP_183559544.1">
    <property type="nucleotide sequence ID" value="NZ_CBCSLB010000009.1"/>
</dbReference>
<name>A0A7W5C592_9BACL</name>
<dbReference type="Pfam" id="PF00296">
    <property type="entry name" value="Bac_luciferase"/>
    <property type="match status" value="1"/>
</dbReference>
<protein>
    <submittedName>
        <fullName evidence="8">FMN-dependent oxidoreductase (Nitrilotriacetate monooxygenase family)</fullName>
    </submittedName>
</protein>
<keyword evidence="1 6" id="KW-0285">Flavoprotein</keyword>
<feature type="binding site" evidence="6">
    <location>
        <position position="149"/>
    </location>
    <ligand>
        <name>FMN</name>
        <dbReference type="ChEBI" id="CHEBI:58210"/>
    </ligand>
</feature>
<dbReference type="Proteomes" id="UP000518605">
    <property type="component" value="Unassembled WGS sequence"/>
</dbReference>
<gene>
    <name evidence="8" type="ORF">FHS16_001069</name>
</gene>
<dbReference type="CDD" id="cd01095">
    <property type="entry name" value="Nitrilotriacetate_monoxgenase"/>
    <property type="match status" value="1"/>
</dbReference>
<dbReference type="InterPro" id="IPR036661">
    <property type="entry name" value="Luciferase-like_sf"/>
</dbReference>
<evidence type="ECO:0000259" key="7">
    <source>
        <dbReference type="Pfam" id="PF00296"/>
    </source>
</evidence>
<feature type="binding site" evidence="6">
    <location>
        <position position="220"/>
    </location>
    <ligand>
        <name>FMN</name>
        <dbReference type="ChEBI" id="CHEBI:58210"/>
    </ligand>
</feature>
<keyword evidence="4 8" id="KW-0503">Monooxygenase</keyword>
<dbReference type="PANTHER" id="PTHR30011">
    <property type="entry name" value="ALKANESULFONATE MONOOXYGENASE-RELATED"/>
    <property type="match status" value="1"/>
</dbReference>
<feature type="binding site" evidence="6">
    <location>
        <position position="145"/>
    </location>
    <ligand>
        <name>FMN</name>
        <dbReference type="ChEBI" id="CHEBI:58210"/>
    </ligand>
</feature>
<dbReference type="InterPro" id="IPR051260">
    <property type="entry name" value="Diverse_substr_monoxygenases"/>
</dbReference>
<keyword evidence="3" id="KW-0560">Oxidoreductase</keyword>
<evidence type="ECO:0000256" key="6">
    <source>
        <dbReference type="PIRSR" id="PIRSR000337-1"/>
    </source>
</evidence>
<comment type="similarity">
    <text evidence="5">Belongs to the NtaA/SnaA/DszA monooxygenase family.</text>
</comment>
<keyword evidence="2 6" id="KW-0288">FMN</keyword>
<evidence type="ECO:0000256" key="3">
    <source>
        <dbReference type="ARBA" id="ARBA00023002"/>
    </source>
</evidence>
<reference evidence="8 9" key="1">
    <citation type="submission" date="2020-08" db="EMBL/GenBank/DDBJ databases">
        <title>Genomic Encyclopedia of Type Strains, Phase III (KMG-III): the genomes of soil and plant-associated and newly described type strains.</title>
        <authorList>
            <person name="Whitman W."/>
        </authorList>
    </citation>
    <scope>NUCLEOTIDE SEQUENCE [LARGE SCALE GENOMIC DNA]</scope>
    <source>
        <strain evidence="8 9">CECT 8234</strain>
    </source>
</reference>
<evidence type="ECO:0000313" key="9">
    <source>
        <dbReference type="Proteomes" id="UP000518605"/>
    </source>
</evidence>
<evidence type="ECO:0000256" key="2">
    <source>
        <dbReference type="ARBA" id="ARBA00022643"/>
    </source>
</evidence>
<dbReference type="PANTHER" id="PTHR30011:SF16">
    <property type="entry name" value="C2H2 FINGER DOMAIN TRANSCRIPTION FACTOR (EUROFUNG)-RELATED"/>
    <property type="match status" value="1"/>
</dbReference>
<evidence type="ECO:0000256" key="1">
    <source>
        <dbReference type="ARBA" id="ARBA00022630"/>
    </source>
</evidence>
<dbReference type="InterPro" id="IPR016215">
    <property type="entry name" value="NTA_MOA"/>
</dbReference>
<dbReference type="EMBL" id="JACHXW010000002">
    <property type="protein sequence ID" value="MBB3151035.1"/>
    <property type="molecule type" value="Genomic_DNA"/>
</dbReference>
<dbReference type="NCBIfam" id="TIGR03860">
    <property type="entry name" value="FMN_nitrolo"/>
    <property type="match status" value="1"/>
</dbReference>
<proteinExistence type="inferred from homology"/>
<sequence length="444" mass="48971">MANRKQIKFGALIHGVGGNVSAWRHPEVPADASVNFKFYTQQAQTAEAGKFDLVFIADGLYINEKSIPHFLNRFEPITILSALAAVTSKIGLVGTLSSSYSEPFTVARQFGSLDHISGGRAGWNVVTSPLEGSASNFSKTDHPTHDERYKIAEEYLQVTRGLWDSWEDDAFVRDKESGVFFDPAKLHTLNHKGEYFAVQGPLNIARSKQGHPVIFQAGSSESGKKLAGKAADAVFTGHERIEDAKAFYKDVKDRAVAEGRSVDDIVILPGIGPIIGRTEEEAEAKYQELAALVTIENALNYLGRFFEHHDFSQYPLDEPFPELGDLGHNSFRSGTDKIKQNAKEQNLTLRQVALQSATPRGQFIGTPEKVADLIQQWHEEGAADGFIIHSSIPSGLNDFVELVVPILQERGVYRTEYEADTLRGNLGLPIPANRYSKEAEKVNS</sequence>
<dbReference type="Gene3D" id="3.20.20.30">
    <property type="entry name" value="Luciferase-like domain"/>
    <property type="match status" value="1"/>
</dbReference>
<evidence type="ECO:0000313" key="8">
    <source>
        <dbReference type="EMBL" id="MBB3151035.1"/>
    </source>
</evidence>
<keyword evidence="9" id="KW-1185">Reference proteome</keyword>
<dbReference type="AlphaFoldDB" id="A0A7W5C592"/>
<accession>A0A7W5C592</accession>
<feature type="binding site" evidence="6">
    <location>
        <position position="58"/>
    </location>
    <ligand>
        <name>FMN</name>
        <dbReference type="ChEBI" id="CHEBI:58210"/>
    </ligand>
</feature>
<evidence type="ECO:0000256" key="5">
    <source>
        <dbReference type="ARBA" id="ARBA00033748"/>
    </source>
</evidence>
<evidence type="ECO:0000256" key="4">
    <source>
        <dbReference type="ARBA" id="ARBA00023033"/>
    </source>
</evidence>
<feature type="binding site" evidence="6">
    <location>
        <position position="219"/>
    </location>
    <ligand>
        <name>FMN</name>
        <dbReference type="ChEBI" id="CHEBI:58210"/>
    </ligand>
</feature>